<dbReference type="VEuPathDB" id="FungiDB:NFIA_114200"/>
<proteinExistence type="predicted"/>
<dbReference type="OrthoDB" id="5292533at2759"/>
<sequence>MVSDNLLSSLSAYATIVAVLVGLATLAKSANGLTTVRRDLWTEAFERWTLYLHVDGERLPDVAYERPAIPMQSRNPSVCPYPRSPFTSISESSVILAFVFMAVLQERPQQTDYRAGTRTFTISGVVLEVRIIKPDIVTLHLEGTIQRRFTKDYVQRFLGGYLSLPVDPQNVSVFKAGDEVRGGSRRAEPCIELRPGGRIFAGVLWLREVSQRRRRVSWRTMDRVRLILESVWAKTFKDDADRNRIIAHFNEPPRIEDDEEQQRRFRAERQPLLRCVLIAPVKGSIKCIAYFKNPGRALEHILPTEVLKSARLYQGC</sequence>
<dbReference type="AlphaFoldDB" id="A1D928"/>
<organism evidence="2 3">
    <name type="scientific">Neosartorya fischeri (strain ATCC 1020 / DSM 3700 / CBS 544.65 / FGSC A1164 / JCM 1740 / NRRL 181 / WB 181)</name>
    <name type="common">Aspergillus fischerianus</name>
    <dbReference type="NCBI Taxonomy" id="331117"/>
    <lineage>
        <taxon>Eukaryota</taxon>
        <taxon>Fungi</taxon>
        <taxon>Dikarya</taxon>
        <taxon>Ascomycota</taxon>
        <taxon>Pezizomycotina</taxon>
        <taxon>Eurotiomycetes</taxon>
        <taxon>Eurotiomycetidae</taxon>
        <taxon>Eurotiales</taxon>
        <taxon>Aspergillaceae</taxon>
        <taxon>Aspergillus</taxon>
        <taxon>Aspergillus subgen. Fumigati</taxon>
    </lineage>
</organism>
<accession>A1D928</accession>
<dbReference type="Proteomes" id="UP000006702">
    <property type="component" value="Unassembled WGS sequence"/>
</dbReference>
<keyword evidence="1" id="KW-0812">Transmembrane</keyword>
<keyword evidence="3" id="KW-1185">Reference proteome</keyword>
<dbReference type="RefSeq" id="XP_001262786.1">
    <property type="nucleotide sequence ID" value="XM_001262785.1"/>
</dbReference>
<dbReference type="HOGENOM" id="CLU_880263_0_0_1"/>
<keyword evidence="1" id="KW-0472">Membrane</keyword>
<dbReference type="KEGG" id="nfi:NFIA_114200"/>
<reference evidence="3" key="1">
    <citation type="journal article" date="2008" name="PLoS Genet.">
        <title>Genomic islands in the pathogenic filamentous fungus Aspergillus fumigatus.</title>
        <authorList>
            <person name="Fedorova N.D."/>
            <person name="Khaldi N."/>
            <person name="Joardar V.S."/>
            <person name="Maiti R."/>
            <person name="Amedeo P."/>
            <person name="Anderson M.J."/>
            <person name="Crabtree J."/>
            <person name="Silva J.C."/>
            <person name="Badger J.H."/>
            <person name="Albarraq A."/>
            <person name="Angiuoli S."/>
            <person name="Bussey H."/>
            <person name="Bowyer P."/>
            <person name="Cotty P.J."/>
            <person name="Dyer P.S."/>
            <person name="Egan A."/>
            <person name="Galens K."/>
            <person name="Fraser-Liggett C.M."/>
            <person name="Haas B.J."/>
            <person name="Inman J.M."/>
            <person name="Kent R."/>
            <person name="Lemieux S."/>
            <person name="Malavazi I."/>
            <person name="Orvis J."/>
            <person name="Roemer T."/>
            <person name="Ronning C.M."/>
            <person name="Sundaram J.P."/>
            <person name="Sutton G."/>
            <person name="Turner G."/>
            <person name="Venter J.C."/>
            <person name="White O.R."/>
            <person name="Whitty B.R."/>
            <person name="Youngman P."/>
            <person name="Wolfe K.H."/>
            <person name="Goldman G.H."/>
            <person name="Wortman J.R."/>
            <person name="Jiang B."/>
            <person name="Denning D.W."/>
            <person name="Nierman W.C."/>
        </authorList>
    </citation>
    <scope>NUCLEOTIDE SEQUENCE [LARGE SCALE GENOMIC DNA]</scope>
    <source>
        <strain evidence="3">ATCC 1020 / DSM 3700 / CBS 544.65 / FGSC A1164 / JCM 1740 / NRRL 181 / WB 181</strain>
    </source>
</reference>
<evidence type="ECO:0000256" key="1">
    <source>
        <dbReference type="SAM" id="Phobius"/>
    </source>
</evidence>
<dbReference type="GeneID" id="4589448"/>
<dbReference type="eggNOG" id="ENOG502RPIW">
    <property type="taxonomic scope" value="Eukaryota"/>
</dbReference>
<protein>
    <submittedName>
        <fullName evidence="2">Uncharacterized protein</fullName>
    </submittedName>
</protein>
<evidence type="ECO:0000313" key="2">
    <source>
        <dbReference type="EMBL" id="EAW20889.1"/>
    </source>
</evidence>
<gene>
    <name evidence="2" type="ORF">NFIA_114200</name>
</gene>
<dbReference type="EMBL" id="DS027692">
    <property type="protein sequence ID" value="EAW20889.1"/>
    <property type="molecule type" value="Genomic_DNA"/>
</dbReference>
<feature type="transmembrane region" description="Helical" evidence="1">
    <location>
        <begin position="6"/>
        <end position="27"/>
    </location>
</feature>
<name>A1D928_NEOFI</name>
<keyword evidence="1" id="KW-1133">Transmembrane helix</keyword>
<evidence type="ECO:0000313" key="3">
    <source>
        <dbReference type="Proteomes" id="UP000006702"/>
    </source>
</evidence>
<dbReference type="OMA" id="VCPYPRS"/>